<proteinExistence type="predicted"/>
<dbReference type="Proteomes" id="UP000245119">
    <property type="component" value="Linkage Group LG8"/>
</dbReference>
<evidence type="ECO:0008006" key="3">
    <source>
        <dbReference type="Google" id="ProtNLM"/>
    </source>
</evidence>
<dbReference type="AlphaFoldDB" id="A0A2T7NZ18"/>
<evidence type="ECO:0000313" key="1">
    <source>
        <dbReference type="EMBL" id="PVD26414.1"/>
    </source>
</evidence>
<keyword evidence="2" id="KW-1185">Reference proteome</keyword>
<comment type="caution">
    <text evidence="1">The sequence shown here is derived from an EMBL/GenBank/DDBJ whole genome shotgun (WGS) entry which is preliminary data.</text>
</comment>
<protein>
    <recommendedName>
        <fullName evidence="3">G-protein coupled receptors family 1 profile domain-containing protein</fullName>
    </recommendedName>
</protein>
<gene>
    <name evidence="1" type="ORF">C0Q70_14090</name>
</gene>
<sequence length="97" mass="10813">MTTIFFVVSAICALCMLPFLLARLLRATTHVLDNLQAPAALVLYEVAVRSYLLHAPLKPLVYLLLNHSFRRECRHLVLKLWAFCAGNPTSAATSPPH</sequence>
<organism evidence="1 2">
    <name type="scientific">Pomacea canaliculata</name>
    <name type="common">Golden apple snail</name>
    <dbReference type="NCBI Taxonomy" id="400727"/>
    <lineage>
        <taxon>Eukaryota</taxon>
        <taxon>Metazoa</taxon>
        <taxon>Spiralia</taxon>
        <taxon>Lophotrochozoa</taxon>
        <taxon>Mollusca</taxon>
        <taxon>Gastropoda</taxon>
        <taxon>Caenogastropoda</taxon>
        <taxon>Architaenioglossa</taxon>
        <taxon>Ampullarioidea</taxon>
        <taxon>Ampullariidae</taxon>
        <taxon>Pomacea</taxon>
    </lineage>
</organism>
<dbReference type="Gene3D" id="1.20.1070.10">
    <property type="entry name" value="Rhodopsin 7-helix transmembrane proteins"/>
    <property type="match status" value="1"/>
</dbReference>
<name>A0A2T7NZ18_POMCA</name>
<dbReference type="EMBL" id="PZQS01000008">
    <property type="protein sequence ID" value="PVD26414.1"/>
    <property type="molecule type" value="Genomic_DNA"/>
</dbReference>
<reference evidence="1 2" key="1">
    <citation type="submission" date="2018-04" db="EMBL/GenBank/DDBJ databases">
        <title>The genome of golden apple snail Pomacea canaliculata provides insight into stress tolerance and invasive adaptation.</title>
        <authorList>
            <person name="Liu C."/>
            <person name="Liu B."/>
            <person name="Ren Y."/>
            <person name="Zhang Y."/>
            <person name="Wang H."/>
            <person name="Li S."/>
            <person name="Jiang F."/>
            <person name="Yin L."/>
            <person name="Zhang G."/>
            <person name="Qian W."/>
            <person name="Fan W."/>
        </authorList>
    </citation>
    <scope>NUCLEOTIDE SEQUENCE [LARGE SCALE GENOMIC DNA]</scope>
    <source>
        <strain evidence="1">SZHN2017</strain>
        <tissue evidence="1">Muscle</tissue>
    </source>
</reference>
<accession>A0A2T7NZ18</accession>
<dbReference type="SUPFAM" id="SSF81321">
    <property type="entry name" value="Family A G protein-coupled receptor-like"/>
    <property type="match status" value="1"/>
</dbReference>
<evidence type="ECO:0000313" key="2">
    <source>
        <dbReference type="Proteomes" id="UP000245119"/>
    </source>
</evidence>